<organism evidence="9 10">
    <name type="scientific">Gordonia jacobaea</name>
    <dbReference type="NCBI Taxonomy" id="122202"/>
    <lineage>
        <taxon>Bacteria</taxon>
        <taxon>Bacillati</taxon>
        <taxon>Actinomycetota</taxon>
        <taxon>Actinomycetes</taxon>
        <taxon>Mycobacteriales</taxon>
        <taxon>Gordoniaceae</taxon>
        <taxon>Gordonia</taxon>
    </lineage>
</organism>
<evidence type="ECO:0000313" key="9">
    <source>
        <dbReference type="EMBL" id="KNA91543.1"/>
    </source>
</evidence>
<evidence type="ECO:0000256" key="5">
    <source>
        <dbReference type="NCBIfam" id="TIGR02228"/>
    </source>
</evidence>
<sequence length="215" mass="23407">MSITSGRHSSRVESSSTLRHAADEPGSDQKGDSDSGPLDMIRLTLSWLFLFVAVGLLAAVVVVPRLAGATPYTIMTSSMRPHMPPGTLVVARTADPAQVHTGDVITYQLRSGQADVVTHRVVGVGQDGRGERLFTTKGDNNPTTDPAPVRAVQVRGKVWYSVPYIGYLNQVITGRQHVIAVYVVAGLLLAYAVFMVLSSARDRRRARRERRRETA</sequence>
<name>A0ABR5ID61_9ACTN</name>
<comment type="subcellular location">
    <subcellularLocation>
        <location evidence="1">Membrane</location>
    </subcellularLocation>
</comment>
<dbReference type="EC" id="3.4.21.89" evidence="5"/>
<dbReference type="InterPro" id="IPR001733">
    <property type="entry name" value="Peptidase_S26B"/>
</dbReference>
<gene>
    <name evidence="9" type="ORF">ABW18_10190</name>
</gene>
<dbReference type="PANTHER" id="PTHR10806:SF6">
    <property type="entry name" value="SIGNAL PEPTIDASE COMPLEX CATALYTIC SUBUNIT SEC11"/>
    <property type="match status" value="1"/>
</dbReference>
<evidence type="ECO:0000313" key="10">
    <source>
        <dbReference type="Proteomes" id="UP000037247"/>
    </source>
</evidence>
<evidence type="ECO:0000256" key="3">
    <source>
        <dbReference type="ARBA" id="ARBA00022989"/>
    </source>
</evidence>
<keyword evidence="2 7" id="KW-0812">Transmembrane</keyword>
<dbReference type="EMBL" id="LDTZ01000016">
    <property type="protein sequence ID" value="KNA91543.1"/>
    <property type="molecule type" value="Genomic_DNA"/>
</dbReference>
<keyword evidence="4 7" id="KW-0472">Membrane</keyword>
<dbReference type="Proteomes" id="UP000037247">
    <property type="component" value="Unassembled WGS sequence"/>
</dbReference>
<dbReference type="NCBIfam" id="TIGR02228">
    <property type="entry name" value="sigpep_I_arch"/>
    <property type="match status" value="1"/>
</dbReference>
<keyword evidence="10" id="KW-1185">Reference proteome</keyword>
<keyword evidence="3 7" id="KW-1133">Transmembrane helix</keyword>
<feature type="domain" description="Peptidase S26" evidence="8">
    <location>
        <begin position="51"/>
        <end position="125"/>
    </location>
</feature>
<dbReference type="InterPro" id="IPR036286">
    <property type="entry name" value="LexA/Signal_pep-like_sf"/>
</dbReference>
<evidence type="ECO:0000259" key="8">
    <source>
        <dbReference type="Pfam" id="PF10502"/>
    </source>
</evidence>
<evidence type="ECO:0000256" key="1">
    <source>
        <dbReference type="ARBA" id="ARBA00004370"/>
    </source>
</evidence>
<accession>A0ABR5ID61</accession>
<dbReference type="RefSeq" id="WP_049698858.1">
    <property type="nucleotide sequence ID" value="NZ_JAQDQF010000010.1"/>
</dbReference>
<dbReference type="PANTHER" id="PTHR10806">
    <property type="entry name" value="SIGNAL PEPTIDASE COMPLEX CATALYTIC SUBUNIT SEC11"/>
    <property type="match status" value="1"/>
</dbReference>
<feature type="compositionally biased region" description="Basic and acidic residues" evidence="6">
    <location>
        <begin position="20"/>
        <end position="33"/>
    </location>
</feature>
<evidence type="ECO:0000256" key="4">
    <source>
        <dbReference type="ARBA" id="ARBA00023136"/>
    </source>
</evidence>
<proteinExistence type="predicted"/>
<dbReference type="SUPFAM" id="SSF51306">
    <property type="entry name" value="LexA/Signal peptidase"/>
    <property type="match status" value="1"/>
</dbReference>
<feature type="region of interest" description="Disordered" evidence="6">
    <location>
        <begin position="1"/>
        <end position="35"/>
    </location>
</feature>
<evidence type="ECO:0000256" key="7">
    <source>
        <dbReference type="SAM" id="Phobius"/>
    </source>
</evidence>
<protein>
    <recommendedName>
        <fullName evidence="5">Signal peptidase I</fullName>
        <ecNumber evidence="5">3.4.21.89</ecNumber>
    </recommendedName>
</protein>
<dbReference type="Pfam" id="PF10502">
    <property type="entry name" value="Peptidase_S26"/>
    <property type="match status" value="1"/>
</dbReference>
<reference evidence="9 10" key="1">
    <citation type="submission" date="2015-05" db="EMBL/GenBank/DDBJ databases">
        <title>Draft genome sequence of the bacterium Gordonia jacobaea a new member of the Gordonia genus.</title>
        <authorList>
            <person name="Jimenez-Galisteo G."/>
            <person name="Dominguez A."/>
            <person name="Munoz E."/>
            <person name="Vinas M."/>
        </authorList>
    </citation>
    <scope>NUCLEOTIDE SEQUENCE [LARGE SCALE GENOMIC DNA]</scope>
    <source>
        <strain evidence="10">mv1</strain>
    </source>
</reference>
<evidence type="ECO:0000256" key="6">
    <source>
        <dbReference type="SAM" id="MobiDB-lite"/>
    </source>
</evidence>
<feature type="transmembrane region" description="Helical" evidence="7">
    <location>
        <begin position="47"/>
        <end position="67"/>
    </location>
</feature>
<comment type="caution">
    <text evidence="9">The sequence shown here is derived from an EMBL/GenBank/DDBJ whole genome shotgun (WGS) entry which is preliminary data.</text>
</comment>
<dbReference type="CDD" id="cd06530">
    <property type="entry name" value="S26_SPase_I"/>
    <property type="match status" value="1"/>
</dbReference>
<evidence type="ECO:0000256" key="2">
    <source>
        <dbReference type="ARBA" id="ARBA00022692"/>
    </source>
</evidence>
<feature type="transmembrane region" description="Helical" evidence="7">
    <location>
        <begin position="179"/>
        <end position="200"/>
    </location>
</feature>
<dbReference type="InterPro" id="IPR019533">
    <property type="entry name" value="Peptidase_S26"/>
</dbReference>